<dbReference type="InterPro" id="IPR014001">
    <property type="entry name" value="Helicase_ATP-bd"/>
</dbReference>
<dbReference type="InterPro" id="IPR036388">
    <property type="entry name" value="WH-like_DNA-bd_sf"/>
</dbReference>
<evidence type="ECO:0000256" key="13">
    <source>
        <dbReference type="ARBA" id="ARBA00023204"/>
    </source>
</evidence>
<dbReference type="InterPro" id="IPR006293">
    <property type="entry name" value="DNA_helicase_ATP-dep_RecQ_bac"/>
</dbReference>
<dbReference type="GO" id="GO:0030894">
    <property type="term" value="C:replisome"/>
    <property type="evidence" value="ECO:0007669"/>
    <property type="project" value="TreeGrafter"/>
</dbReference>
<dbReference type="GO" id="GO:0009432">
    <property type="term" value="P:SOS response"/>
    <property type="evidence" value="ECO:0007669"/>
    <property type="project" value="UniProtKB-UniRule"/>
</dbReference>
<dbReference type="GO" id="GO:0016787">
    <property type="term" value="F:hydrolase activity"/>
    <property type="evidence" value="ECO:0007669"/>
    <property type="project" value="UniProtKB-KW"/>
</dbReference>
<dbReference type="GO" id="GO:0043138">
    <property type="term" value="F:3'-5' DNA helicase activity"/>
    <property type="evidence" value="ECO:0007669"/>
    <property type="project" value="UniProtKB-EC"/>
</dbReference>
<comment type="catalytic activity">
    <reaction evidence="15">
        <text>Couples ATP hydrolysis with the unwinding of duplex DNA by translocating in the 3'-5' direction.</text>
        <dbReference type="EC" id="5.6.2.4"/>
    </reaction>
</comment>
<dbReference type="SMART" id="SM00956">
    <property type="entry name" value="RQC"/>
    <property type="match status" value="1"/>
</dbReference>
<dbReference type="GO" id="GO:0003677">
    <property type="term" value="F:DNA binding"/>
    <property type="evidence" value="ECO:0007669"/>
    <property type="project" value="UniProtKB-KW"/>
</dbReference>
<keyword evidence="12" id="KW-0233">DNA recombination</keyword>
<dbReference type="GO" id="GO:0005737">
    <property type="term" value="C:cytoplasm"/>
    <property type="evidence" value="ECO:0007669"/>
    <property type="project" value="TreeGrafter"/>
</dbReference>
<keyword evidence="13" id="KW-0234">DNA repair</keyword>
<keyword evidence="11" id="KW-0238">DNA-binding</keyword>
<dbReference type="PROSITE" id="PS50206">
    <property type="entry name" value="RHODANESE_3"/>
    <property type="match status" value="1"/>
</dbReference>
<dbReference type="InterPro" id="IPR001650">
    <property type="entry name" value="Helicase_C-like"/>
</dbReference>
<dbReference type="SUPFAM" id="SSF47819">
    <property type="entry name" value="HRDC-like"/>
    <property type="match status" value="1"/>
</dbReference>
<dbReference type="InterPro" id="IPR001763">
    <property type="entry name" value="Rhodanese-like_dom"/>
</dbReference>
<dbReference type="AlphaFoldDB" id="A0A2V4ML63"/>
<evidence type="ECO:0000256" key="9">
    <source>
        <dbReference type="ARBA" id="ARBA00022833"/>
    </source>
</evidence>
<dbReference type="Gene3D" id="1.10.10.10">
    <property type="entry name" value="Winged helix-like DNA-binding domain superfamily/Winged helix DNA-binding domain"/>
    <property type="match status" value="1"/>
</dbReference>
<keyword evidence="9" id="KW-0862">Zinc</keyword>
<feature type="domain" description="Rhodanese" evidence="17">
    <location>
        <begin position="216"/>
        <end position="270"/>
    </location>
</feature>
<evidence type="ECO:0000259" key="19">
    <source>
        <dbReference type="PROSITE" id="PS51192"/>
    </source>
</evidence>
<evidence type="ECO:0000256" key="1">
    <source>
        <dbReference type="ARBA" id="ARBA00001946"/>
    </source>
</evidence>
<feature type="domain" description="Helicase C-terminal" evidence="20">
    <location>
        <begin position="214"/>
        <end position="364"/>
    </location>
</feature>
<evidence type="ECO:0000256" key="2">
    <source>
        <dbReference type="ARBA" id="ARBA00001947"/>
    </source>
</evidence>
<evidence type="ECO:0000256" key="11">
    <source>
        <dbReference type="ARBA" id="ARBA00023125"/>
    </source>
</evidence>
<evidence type="ECO:0000313" key="22">
    <source>
        <dbReference type="Proteomes" id="UP000248012"/>
    </source>
</evidence>
<dbReference type="Pfam" id="PF00271">
    <property type="entry name" value="Helicase_C"/>
    <property type="match status" value="1"/>
</dbReference>
<reference evidence="21 22" key="1">
    <citation type="submission" date="2018-05" db="EMBL/GenBank/DDBJ databases">
        <title>Oceanovita maritima gen. nov., sp. nov., a marine bacterium in the family Rhodobacteraceae isolated from surface seawater of Lundu port Xiamen, China.</title>
        <authorList>
            <person name="Hetharua B.H."/>
            <person name="Min D."/>
            <person name="Liao H."/>
            <person name="Tian Y."/>
        </authorList>
    </citation>
    <scope>NUCLEOTIDE SEQUENCE [LARGE SCALE GENOMIC DNA]</scope>
    <source>
        <strain evidence="21 22">FSX-11</strain>
    </source>
</reference>
<dbReference type="PANTHER" id="PTHR13710:SF105">
    <property type="entry name" value="ATP-DEPENDENT DNA HELICASE Q1"/>
    <property type="match status" value="1"/>
</dbReference>
<keyword evidence="5" id="KW-0547">Nucleotide-binding</keyword>
<dbReference type="Gene3D" id="3.40.50.300">
    <property type="entry name" value="P-loop containing nucleotide triphosphate hydrolases"/>
    <property type="match status" value="2"/>
</dbReference>
<evidence type="ECO:0000256" key="6">
    <source>
        <dbReference type="ARBA" id="ARBA00022763"/>
    </source>
</evidence>
<keyword evidence="8 21" id="KW-0347">Helicase</keyword>
<dbReference type="InterPro" id="IPR027417">
    <property type="entry name" value="P-loop_NTPase"/>
</dbReference>
<evidence type="ECO:0000256" key="7">
    <source>
        <dbReference type="ARBA" id="ARBA00022801"/>
    </source>
</evidence>
<dbReference type="NCBIfam" id="TIGR00614">
    <property type="entry name" value="recQ_fam"/>
    <property type="match status" value="1"/>
</dbReference>
<evidence type="ECO:0000256" key="14">
    <source>
        <dbReference type="ARBA" id="ARBA00023235"/>
    </source>
</evidence>
<dbReference type="CDD" id="cd17920">
    <property type="entry name" value="DEXHc_RecQ"/>
    <property type="match status" value="1"/>
</dbReference>
<dbReference type="InterPro" id="IPR010997">
    <property type="entry name" value="HRDC-like_sf"/>
</dbReference>
<gene>
    <name evidence="21" type="primary">recQ</name>
    <name evidence="21" type="ORF">DI396_10570</name>
</gene>
<evidence type="ECO:0000313" key="21">
    <source>
        <dbReference type="EMBL" id="PYC47401.1"/>
    </source>
</evidence>
<proteinExistence type="inferred from homology"/>
<keyword evidence="10" id="KW-0067">ATP-binding</keyword>
<protein>
    <recommendedName>
        <fullName evidence="16">DNA helicase RecQ</fullName>
        <ecNumber evidence="16">5.6.2.4</ecNumber>
    </recommendedName>
</protein>
<dbReference type="InterPro" id="IPR032284">
    <property type="entry name" value="RecQ_Zn-bd"/>
</dbReference>
<dbReference type="InterPro" id="IPR044876">
    <property type="entry name" value="HRDC_dom_sf"/>
</dbReference>
<keyword evidence="6" id="KW-0227">DNA damage</keyword>
<dbReference type="GO" id="GO:0043590">
    <property type="term" value="C:bacterial nucleoid"/>
    <property type="evidence" value="ECO:0007669"/>
    <property type="project" value="TreeGrafter"/>
</dbReference>
<feature type="domain" description="HRDC" evidence="18">
    <location>
        <begin position="521"/>
        <end position="601"/>
    </location>
</feature>
<dbReference type="InterPro" id="IPR036390">
    <property type="entry name" value="WH_DNA-bd_sf"/>
</dbReference>
<dbReference type="GO" id="GO:0006260">
    <property type="term" value="P:DNA replication"/>
    <property type="evidence" value="ECO:0007669"/>
    <property type="project" value="InterPro"/>
</dbReference>
<keyword evidence="4" id="KW-0479">Metal-binding</keyword>
<dbReference type="SUPFAM" id="SSF52540">
    <property type="entry name" value="P-loop containing nucleoside triphosphate hydrolases"/>
    <property type="match status" value="1"/>
</dbReference>
<dbReference type="GO" id="GO:0046872">
    <property type="term" value="F:metal ion binding"/>
    <property type="evidence" value="ECO:0007669"/>
    <property type="project" value="UniProtKB-KW"/>
</dbReference>
<evidence type="ECO:0000256" key="16">
    <source>
        <dbReference type="NCBIfam" id="TIGR01389"/>
    </source>
</evidence>
<comment type="cofactor">
    <cofactor evidence="1">
        <name>Mg(2+)</name>
        <dbReference type="ChEBI" id="CHEBI:18420"/>
    </cofactor>
</comment>
<evidence type="ECO:0000256" key="3">
    <source>
        <dbReference type="ARBA" id="ARBA00005446"/>
    </source>
</evidence>
<dbReference type="SMART" id="SM00487">
    <property type="entry name" value="DEXDc"/>
    <property type="match status" value="1"/>
</dbReference>
<evidence type="ECO:0000259" key="20">
    <source>
        <dbReference type="PROSITE" id="PS51194"/>
    </source>
</evidence>
<dbReference type="GO" id="GO:0006310">
    <property type="term" value="P:DNA recombination"/>
    <property type="evidence" value="ECO:0007669"/>
    <property type="project" value="UniProtKB-UniRule"/>
</dbReference>
<evidence type="ECO:0000256" key="12">
    <source>
        <dbReference type="ARBA" id="ARBA00023172"/>
    </source>
</evidence>
<dbReference type="Gene3D" id="1.10.150.80">
    <property type="entry name" value="HRDC domain"/>
    <property type="match status" value="1"/>
</dbReference>
<dbReference type="GO" id="GO:0006281">
    <property type="term" value="P:DNA repair"/>
    <property type="evidence" value="ECO:0007669"/>
    <property type="project" value="UniProtKB-KW"/>
</dbReference>
<dbReference type="PROSITE" id="PS51192">
    <property type="entry name" value="HELICASE_ATP_BIND_1"/>
    <property type="match status" value="1"/>
</dbReference>
<dbReference type="Pfam" id="PF09382">
    <property type="entry name" value="RQC"/>
    <property type="match status" value="1"/>
</dbReference>
<dbReference type="GO" id="GO:0009378">
    <property type="term" value="F:four-way junction helicase activity"/>
    <property type="evidence" value="ECO:0007669"/>
    <property type="project" value="TreeGrafter"/>
</dbReference>
<keyword evidence="7" id="KW-0378">Hydrolase</keyword>
<evidence type="ECO:0000259" key="17">
    <source>
        <dbReference type="PROSITE" id="PS50206"/>
    </source>
</evidence>
<dbReference type="SUPFAM" id="SSF46785">
    <property type="entry name" value="Winged helix' DNA-binding domain"/>
    <property type="match status" value="1"/>
</dbReference>
<keyword evidence="22" id="KW-1185">Reference proteome</keyword>
<dbReference type="PANTHER" id="PTHR13710">
    <property type="entry name" value="DNA HELICASE RECQ FAMILY MEMBER"/>
    <property type="match status" value="1"/>
</dbReference>
<evidence type="ECO:0000256" key="15">
    <source>
        <dbReference type="ARBA" id="ARBA00034617"/>
    </source>
</evidence>
<evidence type="ECO:0000256" key="4">
    <source>
        <dbReference type="ARBA" id="ARBA00022723"/>
    </source>
</evidence>
<dbReference type="SMART" id="SM00341">
    <property type="entry name" value="HRDC"/>
    <property type="match status" value="1"/>
</dbReference>
<sequence>MTAAAKLLKDVFGFDAFRPGQEEIVDAVRTGQNVLAIMPTGGGKSLCFQLPALMREGVTVVISPLIALMRDQVRALREAGVEAGALTSGNTEEETNAVWRALEDGTLKLLYIAPERLASGNAMGMLRRINVSMIAVDEAHCVSQWGHDFRPDYLRIGELRSALDVPLAAFTATADAETREEIIRRLFDGAAPQSFLHGFDRPNIHLAFAAKDGPRRQILEFAAARKGQSGIVYCGTRNKTESLAAALREAGHAACHYHGGMEAEDRRITERRFQQEDGLIVVATVAFGMGVDKPDIRWVAHADLPKSIEAYYQEIGRAGRDGAPAETLTLFGPDDIRLRRSQIDEGLAPPEMRAADHARLNALLGLAEALECRRKQLLAYFGESNVTCGNCDLCDTAPETFDGTVAVRKALSAILRTGEYFGSGHLIDILIGNATEKVRARGHEDLPTFGVGKEYDRRQWQAVFRQMMGHDLVRPDPERHGALRMTDPALPILRDEAKITLRRDTIRSAASRRPAVKSLVSEEDAPLLSALKAKRRALAEAAKAPAYIIFNDRTLIEMAEKRPCDLDEMARIGGVGAKKLESYGTEFLEVINGEAESMHPSRRKLAGRDAGALYDRLVAAQKTMERGAEGTDRPMSCSAAQIAKVAAARPRDAEAMERLIGARRAERFSAAFLDVLHSAN</sequence>
<evidence type="ECO:0000256" key="5">
    <source>
        <dbReference type="ARBA" id="ARBA00022741"/>
    </source>
</evidence>
<keyword evidence="14" id="KW-0413">Isomerase</keyword>
<dbReference type="GO" id="GO:0005524">
    <property type="term" value="F:ATP binding"/>
    <property type="evidence" value="ECO:0007669"/>
    <property type="project" value="UniProtKB-KW"/>
</dbReference>
<name>A0A2V4ML63_9RHOB</name>
<dbReference type="FunFam" id="3.40.50.300:FF:000296">
    <property type="entry name" value="ATP-dependent DNA helicase RecQ"/>
    <property type="match status" value="1"/>
</dbReference>
<dbReference type="InterPro" id="IPR018982">
    <property type="entry name" value="RQC_domain"/>
</dbReference>
<dbReference type="Pfam" id="PF00570">
    <property type="entry name" value="HRDC"/>
    <property type="match status" value="1"/>
</dbReference>
<feature type="domain" description="Helicase ATP-binding" evidence="19">
    <location>
        <begin position="25"/>
        <end position="192"/>
    </location>
</feature>
<comment type="similarity">
    <text evidence="3">Belongs to the helicase family. RecQ subfamily.</text>
</comment>
<evidence type="ECO:0000256" key="8">
    <source>
        <dbReference type="ARBA" id="ARBA00022806"/>
    </source>
</evidence>
<dbReference type="PROSITE" id="PS51194">
    <property type="entry name" value="HELICASE_CTER"/>
    <property type="match status" value="1"/>
</dbReference>
<accession>A0A2V4ML63</accession>
<organism evidence="21 22">
    <name type="scientific">Litorivita pollutaquae</name>
    <dbReference type="NCBI Taxonomy" id="2200892"/>
    <lineage>
        <taxon>Bacteria</taxon>
        <taxon>Pseudomonadati</taxon>
        <taxon>Pseudomonadota</taxon>
        <taxon>Alphaproteobacteria</taxon>
        <taxon>Rhodobacterales</taxon>
        <taxon>Paracoccaceae</taxon>
        <taxon>Litorivita</taxon>
    </lineage>
</organism>
<evidence type="ECO:0000259" key="18">
    <source>
        <dbReference type="PROSITE" id="PS50967"/>
    </source>
</evidence>
<dbReference type="Proteomes" id="UP000248012">
    <property type="component" value="Unassembled WGS sequence"/>
</dbReference>
<dbReference type="Pfam" id="PF16124">
    <property type="entry name" value="RecQ_Zn_bind"/>
    <property type="match status" value="1"/>
</dbReference>
<dbReference type="NCBIfam" id="TIGR01389">
    <property type="entry name" value="recQ"/>
    <property type="match status" value="1"/>
</dbReference>
<dbReference type="EMBL" id="QFVT01000006">
    <property type="protein sequence ID" value="PYC47401.1"/>
    <property type="molecule type" value="Genomic_DNA"/>
</dbReference>
<dbReference type="InterPro" id="IPR004589">
    <property type="entry name" value="DNA_helicase_ATP-dep_RecQ"/>
</dbReference>
<dbReference type="InterPro" id="IPR002121">
    <property type="entry name" value="HRDC_dom"/>
</dbReference>
<comment type="cofactor">
    <cofactor evidence="2">
        <name>Zn(2+)</name>
        <dbReference type="ChEBI" id="CHEBI:29105"/>
    </cofactor>
</comment>
<dbReference type="CDD" id="cd18794">
    <property type="entry name" value="SF2_C_RecQ"/>
    <property type="match status" value="1"/>
</dbReference>
<dbReference type="Pfam" id="PF00270">
    <property type="entry name" value="DEAD"/>
    <property type="match status" value="1"/>
</dbReference>
<evidence type="ECO:0000256" key="10">
    <source>
        <dbReference type="ARBA" id="ARBA00022840"/>
    </source>
</evidence>
<dbReference type="PROSITE" id="PS50967">
    <property type="entry name" value="HRDC"/>
    <property type="match status" value="1"/>
</dbReference>
<dbReference type="RefSeq" id="WP_110796185.1">
    <property type="nucleotide sequence ID" value="NZ_KZ826485.1"/>
</dbReference>
<dbReference type="EC" id="5.6.2.4" evidence="16"/>
<dbReference type="SMART" id="SM00490">
    <property type="entry name" value="HELICc"/>
    <property type="match status" value="1"/>
</dbReference>
<comment type="caution">
    <text evidence="21">The sequence shown here is derived from an EMBL/GenBank/DDBJ whole genome shotgun (WGS) entry which is preliminary data.</text>
</comment>
<dbReference type="OrthoDB" id="9760034at2"/>
<dbReference type="InterPro" id="IPR011545">
    <property type="entry name" value="DEAD/DEAH_box_helicase_dom"/>
</dbReference>